<feature type="compositionally biased region" description="Basic and acidic residues" evidence="2">
    <location>
        <begin position="64"/>
        <end position="74"/>
    </location>
</feature>
<comment type="caution">
    <text evidence="3">The sequence shown here is derived from an EMBL/GenBank/DDBJ whole genome shotgun (WGS) entry which is preliminary data.</text>
</comment>
<dbReference type="InterPro" id="IPR007139">
    <property type="entry name" value="DUF349"/>
</dbReference>
<reference evidence="3 4" key="1">
    <citation type="submission" date="2023-09" db="EMBL/GenBank/DDBJ databases">
        <authorList>
            <person name="Rey-Velasco X."/>
        </authorList>
    </citation>
    <scope>NUCLEOTIDE SEQUENCE [LARGE SCALE GENOMIC DNA]</scope>
    <source>
        <strain evidence="3 4">W332</strain>
    </source>
</reference>
<accession>A0ABU2YMY5</accession>
<evidence type="ECO:0000256" key="1">
    <source>
        <dbReference type="SAM" id="Coils"/>
    </source>
</evidence>
<gene>
    <name evidence="3" type="ORF">RM697_12630</name>
</gene>
<feature type="compositionally biased region" description="Basic and acidic residues" evidence="2">
    <location>
        <begin position="11"/>
        <end position="23"/>
    </location>
</feature>
<evidence type="ECO:0000256" key="2">
    <source>
        <dbReference type="SAM" id="MobiDB-lite"/>
    </source>
</evidence>
<dbReference type="EMBL" id="JAVRIA010000009">
    <property type="protein sequence ID" value="MDT0559501.1"/>
    <property type="molecule type" value="Genomic_DNA"/>
</dbReference>
<keyword evidence="1" id="KW-0175">Coiled coil</keyword>
<sequence length="687" mass="81156">MSEQDNLQNADGEKDTKVIKDQEVQLQTESDTTSVDKEAEQAPEADEQTTSEKSETSLEAEPLEEIKTEDKTKEVGVSNIDDTNTSNDNAEDHVEEIEAANAEDAEDESNAERHKLEDKDYHAMSMEQLVDEFEGLIKYQKIQTIKSHVDEIKSEFHSKYNALLDEKKEEFVNDGGNPIDFYYTNDSQKRFNKTYRDYRATLNTYYKDRENALKSNLQNRLEIIEEIKGLLNVEENINTTYKHFKELQDKWREAGPIPRDKYNNAWNTYHHHVERFYDFLHLNRDLRDMDFKHNLEKKLKIIDRAEELAADDNINRSFRELQVLHKLWKEELGPVAKEHREEIWERFSTATKTIHDKRQIYYADLDKAYEGNLVKKEEIIEAIKTIAEDKGNSHQNWQNKIKKVEALRQDFFNAGKVPIKVNEATWSKFKDAVRSFNRNKNAFYKGLKKEQYDNLQKKLELIKIAEDNKDNEDFDTATPLMKKIQGDWKKIGHVPRKDSDKIWKRFKSACNHYFDKLHAERKAVDKEFYDNLEKKEALLGELKAFDLTEKPESDIASLKEHITNWKAIGKVPYNKRFIDGKFYKTIDGLFDKLKMDKAKVEMIKFENKLESLNNPDDTRKLDNERNFIRKKIDEISSEINQLENNLQFFSNVDDKNPLVKDVHKNINKHKASLDIWKDKLRKIKELY</sequence>
<feature type="region of interest" description="Disordered" evidence="2">
    <location>
        <begin position="1"/>
        <end position="91"/>
    </location>
</feature>
<organism evidence="3 4">
    <name type="scientific">Microcosmobacter mediterraneus</name>
    <dbReference type="NCBI Taxonomy" id="3075607"/>
    <lineage>
        <taxon>Bacteria</taxon>
        <taxon>Pseudomonadati</taxon>
        <taxon>Bacteroidota</taxon>
        <taxon>Flavobacteriia</taxon>
        <taxon>Flavobacteriales</taxon>
        <taxon>Flavobacteriaceae</taxon>
        <taxon>Microcosmobacter</taxon>
    </lineage>
</organism>
<feature type="coiled-coil region" evidence="1">
    <location>
        <begin position="625"/>
        <end position="652"/>
    </location>
</feature>
<keyword evidence="4" id="KW-1185">Reference proteome</keyword>
<proteinExistence type="predicted"/>
<evidence type="ECO:0000313" key="3">
    <source>
        <dbReference type="EMBL" id="MDT0559501.1"/>
    </source>
</evidence>
<evidence type="ECO:0000313" key="4">
    <source>
        <dbReference type="Proteomes" id="UP001259492"/>
    </source>
</evidence>
<feature type="compositionally biased region" description="Low complexity" evidence="2">
    <location>
        <begin position="78"/>
        <end position="88"/>
    </location>
</feature>
<protein>
    <submittedName>
        <fullName evidence="3">DUF349 domain-containing protein</fullName>
    </submittedName>
</protein>
<dbReference type="Proteomes" id="UP001259492">
    <property type="component" value="Unassembled WGS sequence"/>
</dbReference>
<feature type="compositionally biased region" description="Polar residues" evidence="2">
    <location>
        <begin position="24"/>
        <end position="33"/>
    </location>
</feature>
<dbReference type="RefSeq" id="WP_311428264.1">
    <property type="nucleotide sequence ID" value="NZ_JAVRIA010000009.1"/>
</dbReference>
<dbReference type="Pfam" id="PF03993">
    <property type="entry name" value="DUF349"/>
    <property type="match status" value="5"/>
</dbReference>
<name>A0ABU2YMY5_9FLAO</name>